<accession>A0ABQ8SYI2</accession>
<keyword evidence="2" id="KW-1185">Reference proteome</keyword>
<dbReference type="Proteomes" id="UP001148838">
    <property type="component" value="Unassembled WGS sequence"/>
</dbReference>
<evidence type="ECO:0000313" key="1">
    <source>
        <dbReference type="EMBL" id="KAJ4438889.1"/>
    </source>
</evidence>
<gene>
    <name evidence="1" type="ORF">ANN_14843</name>
</gene>
<sequence length="210" mass="23551">MSPGSSTESYPAFALIGLRENPGKNLNQDFTLFKHENQRSGSEVVIGMVIAMHSSFTTSENEACKFSDRRNCVTDISELLSLIQHSVNDGRVLMFATDRNLELLAASDTIFSDDPSDGLLFTKESKLFRNESWDKRSKERKRRNSSQEASFGIELTLDGNFIRQANGVIAGTTTMCNNYFVTSSYRNINCHLTDCSVLTYKAKSEVRFAK</sequence>
<name>A0ABQ8SYI2_PERAM</name>
<protein>
    <submittedName>
        <fullName evidence="1">Uncharacterized protein</fullName>
    </submittedName>
</protein>
<proteinExistence type="predicted"/>
<dbReference type="EMBL" id="JAJSOF020000019">
    <property type="protein sequence ID" value="KAJ4438889.1"/>
    <property type="molecule type" value="Genomic_DNA"/>
</dbReference>
<evidence type="ECO:0000313" key="2">
    <source>
        <dbReference type="Proteomes" id="UP001148838"/>
    </source>
</evidence>
<comment type="caution">
    <text evidence="1">The sequence shown here is derived from an EMBL/GenBank/DDBJ whole genome shotgun (WGS) entry which is preliminary data.</text>
</comment>
<organism evidence="1 2">
    <name type="scientific">Periplaneta americana</name>
    <name type="common">American cockroach</name>
    <name type="synonym">Blatta americana</name>
    <dbReference type="NCBI Taxonomy" id="6978"/>
    <lineage>
        <taxon>Eukaryota</taxon>
        <taxon>Metazoa</taxon>
        <taxon>Ecdysozoa</taxon>
        <taxon>Arthropoda</taxon>
        <taxon>Hexapoda</taxon>
        <taxon>Insecta</taxon>
        <taxon>Pterygota</taxon>
        <taxon>Neoptera</taxon>
        <taxon>Polyneoptera</taxon>
        <taxon>Dictyoptera</taxon>
        <taxon>Blattodea</taxon>
        <taxon>Blattoidea</taxon>
        <taxon>Blattidae</taxon>
        <taxon>Blattinae</taxon>
        <taxon>Periplaneta</taxon>
    </lineage>
</organism>
<reference evidence="1 2" key="1">
    <citation type="journal article" date="2022" name="Allergy">
        <title>Genome assembly and annotation of Periplaneta americana reveal a comprehensive cockroach allergen profile.</title>
        <authorList>
            <person name="Wang L."/>
            <person name="Xiong Q."/>
            <person name="Saelim N."/>
            <person name="Wang L."/>
            <person name="Nong W."/>
            <person name="Wan A.T."/>
            <person name="Shi M."/>
            <person name="Liu X."/>
            <person name="Cao Q."/>
            <person name="Hui J.H.L."/>
            <person name="Sookrung N."/>
            <person name="Leung T.F."/>
            <person name="Tungtrongchitr A."/>
            <person name="Tsui S.K.W."/>
        </authorList>
    </citation>
    <scope>NUCLEOTIDE SEQUENCE [LARGE SCALE GENOMIC DNA]</scope>
    <source>
        <strain evidence="1">PWHHKU_190912</strain>
    </source>
</reference>